<dbReference type="EMBL" id="FNVP01000007">
    <property type="protein sequence ID" value="SEG17400.1"/>
    <property type="molecule type" value="Genomic_DNA"/>
</dbReference>
<dbReference type="Pfam" id="PF08780">
    <property type="entry name" value="NTase_sub_bind"/>
    <property type="match status" value="1"/>
</dbReference>
<dbReference type="GO" id="GO:0016740">
    <property type="term" value="F:transferase activity"/>
    <property type="evidence" value="ECO:0007669"/>
    <property type="project" value="UniProtKB-KW"/>
</dbReference>
<protein>
    <submittedName>
        <fullName evidence="1">Nucleotidyltransferase substrate binding protein, HI0074 family</fullName>
    </submittedName>
</protein>
<dbReference type="SUPFAM" id="SSF81593">
    <property type="entry name" value="Nucleotidyltransferase substrate binding subunit/domain"/>
    <property type="match status" value="1"/>
</dbReference>
<proteinExistence type="predicted"/>
<gene>
    <name evidence="1" type="ORF">SAMN04488130_1079</name>
</gene>
<dbReference type="NCBIfam" id="TIGR01987">
    <property type="entry name" value="HI0074"/>
    <property type="match status" value="1"/>
</dbReference>
<organism evidence="1 2">
    <name type="scientific">Flavobacterium urumqiense</name>
    <dbReference type="NCBI Taxonomy" id="935224"/>
    <lineage>
        <taxon>Bacteria</taxon>
        <taxon>Pseudomonadati</taxon>
        <taxon>Bacteroidota</taxon>
        <taxon>Flavobacteriia</taxon>
        <taxon>Flavobacteriales</taxon>
        <taxon>Flavobacteriaceae</taxon>
        <taxon>Flavobacterium</taxon>
    </lineage>
</organism>
<reference evidence="2" key="1">
    <citation type="submission" date="2016-10" db="EMBL/GenBank/DDBJ databases">
        <authorList>
            <person name="Varghese N."/>
            <person name="Submissions S."/>
        </authorList>
    </citation>
    <scope>NUCLEOTIDE SEQUENCE [LARGE SCALE GENOMIC DNA]</scope>
    <source>
        <strain evidence="2">CGMCC 1.9230</strain>
    </source>
</reference>
<accession>A0A1H5Y1C3</accession>
<dbReference type="RefSeq" id="WP_208618877.1">
    <property type="nucleotide sequence ID" value="NZ_FNVP01000007.1"/>
</dbReference>
<sequence length="131" mass="15613">MEEDIRWKQRFGNYLKALGQLQKFIVKGNLNELEEQGLIQAFGFTHELAWNVMQDYFEYQGNTTITGSRDAMREAFQKGLIQDGAQWMEMIKSRNQSTHTYNESTANENRDRILNYYYDLFVSFKEKMKEL</sequence>
<dbReference type="InterPro" id="IPR010235">
    <property type="entry name" value="HepT"/>
</dbReference>
<keyword evidence="2" id="KW-1185">Reference proteome</keyword>
<dbReference type="AlphaFoldDB" id="A0A1H5Y1C3"/>
<keyword evidence="1" id="KW-0808">Transferase</keyword>
<dbReference type="Gene3D" id="1.20.120.330">
    <property type="entry name" value="Nucleotidyltransferases domain 2"/>
    <property type="match status" value="1"/>
</dbReference>
<evidence type="ECO:0000313" key="1">
    <source>
        <dbReference type="EMBL" id="SEG17400.1"/>
    </source>
</evidence>
<name>A0A1H5Y1C3_9FLAO</name>
<dbReference type="Proteomes" id="UP000236737">
    <property type="component" value="Unassembled WGS sequence"/>
</dbReference>
<evidence type="ECO:0000313" key="2">
    <source>
        <dbReference type="Proteomes" id="UP000236737"/>
    </source>
</evidence>